<evidence type="ECO:0000313" key="10">
    <source>
        <dbReference type="EMBL" id="OIO29843.1"/>
    </source>
</evidence>
<name>A0A1J4V1L9_9BACT</name>
<evidence type="ECO:0000259" key="9">
    <source>
        <dbReference type="Pfam" id="PF00266"/>
    </source>
</evidence>
<dbReference type="Proteomes" id="UP000185769">
    <property type="component" value="Unassembled WGS sequence"/>
</dbReference>
<protein>
    <recommendedName>
        <fullName evidence="9">Aminotransferase class V domain-containing protein</fullName>
    </recommendedName>
</protein>
<dbReference type="InterPro" id="IPR015424">
    <property type="entry name" value="PyrdxlP-dep_Trfase"/>
</dbReference>
<dbReference type="Gene3D" id="3.40.640.10">
    <property type="entry name" value="Type I PLP-dependent aspartate aminotransferase-like (Major domain)"/>
    <property type="match status" value="1"/>
</dbReference>
<dbReference type="Pfam" id="PF00266">
    <property type="entry name" value="Aminotran_5"/>
    <property type="match status" value="1"/>
</dbReference>
<dbReference type="InterPro" id="IPR015421">
    <property type="entry name" value="PyrdxlP-dep_Trfase_major"/>
</dbReference>
<organism evidence="10 11">
    <name type="scientific">Candidatus Nomurabacteria bacterium CG1_02_31_12</name>
    <dbReference type="NCBI Taxonomy" id="1805280"/>
    <lineage>
        <taxon>Bacteria</taxon>
        <taxon>Candidatus Nomuraibacteriota</taxon>
    </lineage>
</organism>
<keyword evidence="5" id="KW-0663">Pyridoxal phosphate</keyword>
<accession>A0A1J4V1L9</accession>
<keyword evidence="6" id="KW-0408">Iron</keyword>
<dbReference type="PANTHER" id="PTHR11601:SF34">
    <property type="entry name" value="CYSTEINE DESULFURASE"/>
    <property type="match status" value="1"/>
</dbReference>
<dbReference type="InterPro" id="IPR016454">
    <property type="entry name" value="Cysteine_dSase"/>
</dbReference>
<evidence type="ECO:0000256" key="8">
    <source>
        <dbReference type="ARBA" id="ARBA00050776"/>
    </source>
</evidence>
<comment type="caution">
    <text evidence="10">The sequence shown here is derived from an EMBL/GenBank/DDBJ whole genome shotgun (WGS) entry which is preliminary data.</text>
</comment>
<dbReference type="PANTHER" id="PTHR11601">
    <property type="entry name" value="CYSTEINE DESULFURYLASE FAMILY MEMBER"/>
    <property type="match status" value="1"/>
</dbReference>
<evidence type="ECO:0000256" key="5">
    <source>
        <dbReference type="ARBA" id="ARBA00022898"/>
    </source>
</evidence>
<keyword evidence="4" id="KW-0479">Metal-binding</keyword>
<dbReference type="AlphaFoldDB" id="A0A1J4V1L9"/>
<dbReference type="EMBL" id="MNVM01000010">
    <property type="protein sequence ID" value="OIO29843.1"/>
    <property type="molecule type" value="Genomic_DNA"/>
</dbReference>
<keyword evidence="3" id="KW-0808">Transferase</keyword>
<evidence type="ECO:0000256" key="3">
    <source>
        <dbReference type="ARBA" id="ARBA00022679"/>
    </source>
</evidence>
<dbReference type="InterPro" id="IPR015422">
    <property type="entry name" value="PyrdxlP-dep_Trfase_small"/>
</dbReference>
<proteinExistence type="inferred from homology"/>
<keyword evidence="7" id="KW-0411">Iron-sulfur</keyword>
<evidence type="ECO:0000313" key="11">
    <source>
        <dbReference type="Proteomes" id="UP000185769"/>
    </source>
</evidence>
<evidence type="ECO:0000256" key="4">
    <source>
        <dbReference type="ARBA" id="ARBA00022723"/>
    </source>
</evidence>
<dbReference type="STRING" id="1805280.AUJ22_00680"/>
<dbReference type="PIRSF" id="PIRSF005572">
    <property type="entry name" value="NifS"/>
    <property type="match status" value="1"/>
</dbReference>
<evidence type="ECO:0000256" key="2">
    <source>
        <dbReference type="ARBA" id="ARBA00006490"/>
    </source>
</evidence>
<evidence type="ECO:0000256" key="7">
    <source>
        <dbReference type="ARBA" id="ARBA00023014"/>
    </source>
</evidence>
<dbReference type="Gene3D" id="3.90.1150.10">
    <property type="entry name" value="Aspartate Aminotransferase, domain 1"/>
    <property type="match status" value="1"/>
</dbReference>
<dbReference type="GO" id="GO:0051536">
    <property type="term" value="F:iron-sulfur cluster binding"/>
    <property type="evidence" value="ECO:0007669"/>
    <property type="project" value="UniProtKB-KW"/>
</dbReference>
<sequence>MAKSNKNIYLDYAASVDANPSSVHTLGIKAKKELENARRDVANILSARHQEIIFTSGGTESNNLAIQGVVFVKAFPLSLNEREAFTKPHIITTNIEHPSVLETFRILKKRGLAQISIVPVEKNGIVDPKKIKKEIKKNTILVSVMYANNEIGTIQPIKEIAKEIRHYNKNNRQGLLKNRSCLFHTDAVQAVNYLDLNVEKLGVDLLSLSGTKIEGAGRVGILYKRKSVSLSSIFGGGDQEMGLRPGTENLAEIVKFSEALKLIQKNKEKENKRLTKLRDYFIKKLSNFDIIVNGDLKERLPNNINVTFLKIPSDLLVVELSAKGIMASSKSACKSSQKGGSYVIEAINPSLNKEIGGVRFSLGKSTTKADIDYTIKALSQILQKLNKWYK</sequence>
<evidence type="ECO:0000256" key="1">
    <source>
        <dbReference type="ARBA" id="ARBA00001933"/>
    </source>
</evidence>
<dbReference type="GO" id="GO:0046872">
    <property type="term" value="F:metal ion binding"/>
    <property type="evidence" value="ECO:0007669"/>
    <property type="project" value="UniProtKB-KW"/>
</dbReference>
<feature type="domain" description="Aminotransferase class V" evidence="9">
    <location>
        <begin position="11"/>
        <end position="373"/>
    </location>
</feature>
<dbReference type="InterPro" id="IPR000192">
    <property type="entry name" value="Aminotrans_V_dom"/>
</dbReference>
<dbReference type="Gene3D" id="1.10.260.50">
    <property type="match status" value="1"/>
</dbReference>
<gene>
    <name evidence="10" type="ORF">AUJ22_00680</name>
</gene>
<comment type="catalytic activity">
    <reaction evidence="8">
        <text>(sulfur carrier)-H + L-cysteine = (sulfur carrier)-SH + L-alanine</text>
        <dbReference type="Rhea" id="RHEA:43892"/>
        <dbReference type="Rhea" id="RHEA-COMP:14737"/>
        <dbReference type="Rhea" id="RHEA-COMP:14739"/>
        <dbReference type="ChEBI" id="CHEBI:29917"/>
        <dbReference type="ChEBI" id="CHEBI:35235"/>
        <dbReference type="ChEBI" id="CHEBI:57972"/>
        <dbReference type="ChEBI" id="CHEBI:64428"/>
        <dbReference type="EC" id="2.8.1.7"/>
    </reaction>
</comment>
<dbReference type="SUPFAM" id="SSF53383">
    <property type="entry name" value="PLP-dependent transferases"/>
    <property type="match status" value="1"/>
</dbReference>
<comment type="similarity">
    <text evidence="2">Belongs to the class-V pyridoxal-phosphate-dependent aminotransferase family. NifS/IscS subfamily.</text>
</comment>
<comment type="cofactor">
    <cofactor evidence="1">
        <name>pyridoxal 5'-phosphate</name>
        <dbReference type="ChEBI" id="CHEBI:597326"/>
    </cofactor>
</comment>
<dbReference type="GO" id="GO:0031071">
    <property type="term" value="F:cysteine desulfurase activity"/>
    <property type="evidence" value="ECO:0007669"/>
    <property type="project" value="UniProtKB-EC"/>
</dbReference>
<reference evidence="10 11" key="1">
    <citation type="journal article" date="2016" name="Environ. Microbiol.">
        <title>Genomic resolution of a cold subsurface aquifer community provides metabolic insights for novel microbes adapted to high CO concentrations.</title>
        <authorList>
            <person name="Probst A.J."/>
            <person name="Castelle C.J."/>
            <person name="Singh A."/>
            <person name="Brown C.T."/>
            <person name="Anantharaman K."/>
            <person name="Sharon I."/>
            <person name="Hug L.A."/>
            <person name="Burstein D."/>
            <person name="Emerson J.B."/>
            <person name="Thomas B.C."/>
            <person name="Banfield J.F."/>
        </authorList>
    </citation>
    <scope>NUCLEOTIDE SEQUENCE [LARGE SCALE GENOMIC DNA]</scope>
    <source>
        <strain evidence="10">CG1_02_31_12</strain>
    </source>
</reference>
<evidence type="ECO:0000256" key="6">
    <source>
        <dbReference type="ARBA" id="ARBA00023004"/>
    </source>
</evidence>